<keyword evidence="1" id="KW-1133">Transmembrane helix</keyword>
<proteinExistence type="predicted"/>
<feature type="transmembrane region" description="Helical" evidence="1">
    <location>
        <begin position="12"/>
        <end position="34"/>
    </location>
</feature>
<evidence type="ECO:0000313" key="2">
    <source>
        <dbReference type="EMBL" id="HHE04577.1"/>
    </source>
</evidence>
<accession>A0A7C5DBL5</accession>
<organism evidence="2">
    <name type="scientific">candidate division WOR-3 bacterium</name>
    <dbReference type="NCBI Taxonomy" id="2052148"/>
    <lineage>
        <taxon>Bacteria</taxon>
        <taxon>Bacteria division WOR-3</taxon>
    </lineage>
</organism>
<keyword evidence="1" id="KW-0812">Transmembrane</keyword>
<evidence type="ECO:0008006" key="3">
    <source>
        <dbReference type="Google" id="ProtNLM"/>
    </source>
</evidence>
<gene>
    <name evidence="2" type="ORF">ENL19_00780</name>
</gene>
<name>A0A7C5DBL5_UNCW3</name>
<sequence>MLIERKRAKKKNLLKNIIIFIFSLIIASALWFYAVTNLVIEKEIELPVRVILPKHFCVLSYSPEKLTFLVRAKKRQILFLRGVKPSILVKNPQIGKVTVPLDYGHIKFPYLLGITNYSIRGRDNLECSIDSFVVRRVKVILTEGLEASPE</sequence>
<comment type="caution">
    <text evidence="2">The sequence shown here is derived from an EMBL/GenBank/DDBJ whole genome shotgun (WGS) entry which is preliminary data.</text>
</comment>
<feature type="non-terminal residue" evidence="2">
    <location>
        <position position="150"/>
    </location>
</feature>
<dbReference type="EMBL" id="DRTB01000051">
    <property type="protein sequence ID" value="HHE04577.1"/>
    <property type="molecule type" value="Genomic_DNA"/>
</dbReference>
<evidence type="ECO:0000256" key="1">
    <source>
        <dbReference type="SAM" id="Phobius"/>
    </source>
</evidence>
<protein>
    <recommendedName>
        <fullName evidence="3">YbbR-like domain-containing protein</fullName>
    </recommendedName>
</protein>
<reference evidence="2" key="1">
    <citation type="journal article" date="2020" name="mSystems">
        <title>Genome- and Community-Level Interaction Insights into Carbon Utilization and Element Cycling Functions of Hydrothermarchaeota in Hydrothermal Sediment.</title>
        <authorList>
            <person name="Zhou Z."/>
            <person name="Liu Y."/>
            <person name="Xu W."/>
            <person name="Pan J."/>
            <person name="Luo Z.H."/>
            <person name="Li M."/>
        </authorList>
    </citation>
    <scope>NUCLEOTIDE SEQUENCE [LARGE SCALE GENOMIC DNA]</scope>
    <source>
        <strain evidence="2">HyVt-74</strain>
    </source>
</reference>
<dbReference type="Proteomes" id="UP000886110">
    <property type="component" value="Unassembled WGS sequence"/>
</dbReference>
<keyword evidence="1" id="KW-0472">Membrane</keyword>
<dbReference type="AlphaFoldDB" id="A0A7C5DBL5"/>